<comment type="caution">
    <text evidence="2">The sequence shown here is derived from an EMBL/GenBank/DDBJ whole genome shotgun (WGS) entry which is preliminary data.</text>
</comment>
<evidence type="ECO:0000313" key="2">
    <source>
        <dbReference type="EMBL" id="TPX58428.1"/>
    </source>
</evidence>
<feature type="region of interest" description="Disordered" evidence="1">
    <location>
        <begin position="71"/>
        <end position="172"/>
    </location>
</feature>
<dbReference type="EMBL" id="QEAQ01000036">
    <property type="protein sequence ID" value="TPX58428.1"/>
    <property type="molecule type" value="Genomic_DNA"/>
</dbReference>
<dbReference type="STRING" id="109895.A0A507E5R1"/>
<feature type="compositionally biased region" description="Polar residues" evidence="1">
    <location>
        <begin position="434"/>
        <end position="444"/>
    </location>
</feature>
<feature type="compositionally biased region" description="Polar residues" evidence="1">
    <location>
        <begin position="749"/>
        <end position="758"/>
    </location>
</feature>
<proteinExistence type="predicted"/>
<name>A0A507E5R1_9FUNG</name>
<protein>
    <submittedName>
        <fullName evidence="2">Uncharacterized protein</fullName>
    </submittedName>
</protein>
<gene>
    <name evidence="2" type="ORF">PhCBS80983_g03114</name>
</gene>
<accession>A0A507E5R1</accession>
<evidence type="ECO:0000256" key="1">
    <source>
        <dbReference type="SAM" id="MobiDB-lite"/>
    </source>
</evidence>
<feature type="compositionally biased region" description="Low complexity" evidence="1">
    <location>
        <begin position="202"/>
        <end position="217"/>
    </location>
</feature>
<organism evidence="2 3">
    <name type="scientific">Powellomyces hirtus</name>
    <dbReference type="NCBI Taxonomy" id="109895"/>
    <lineage>
        <taxon>Eukaryota</taxon>
        <taxon>Fungi</taxon>
        <taxon>Fungi incertae sedis</taxon>
        <taxon>Chytridiomycota</taxon>
        <taxon>Chytridiomycota incertae sedis</taxon>
        <taxon>Chytridiomycetes</taxon>
        <taxon>Spizellomycetales</taxon>
        <taxon>Powellomycetaceae</taxon>
        <taxon>Powellomyces</taxon>
    </lineage>
</organism>
<feature type="region of interest" description="Disordered" evidence="1">
    <location>
        <begin position="434"/>
        <end position="466"/>
    </location>
</feature>
<evidence type="ECO:0000313" key="3">
    <source>
        <dbReference type="Proteomes" id="UP000318582"/>
    </source>
</evidence>
<dbReference type="Proteomes" id="UP000318582">
    <property type="component" value="Unassembled WGS sequence"/>
</dbReference>
<feature type="region of interest" description="Disordered" evidence="1">
    <location>
        <begin position="914"/>
        <end position="937"/>
    </location>
</feature>
<feature type="region of interest" description="Disordered" evidence="1">
    <location>
        <begin position="736"/>
        <end position="758"/>
    </location>
</feature>
<feature type="compositionally biased region" description="Basic residues" evidence="1">
    <location>
        <begin position="129"/>
        <end position="141"/>
    </location>
</feature>
<feature type="compositionally biased region" description="Low complexity" evidence="1">
    <location>
        <begin position="450"/>
        <end position="459"/>
    </location>
</feature>
<feature type="compositionally biased region" description="Basic residues" evidence="1">
    <location>
        <begin position="99"/>
        <end position="112"/>
    </location>
</feature>
<dbReference type="AlphaFoldDB" id="A0A507E5R1"/>
<feature type="compositionally biased region" description="Polar residues" evidence="1">
    <location>
        <begin position="524"/>
        <end position="534"/>
    </location>
</feature>
<reference evidence="2 3" key="1">
    <citation type="journal article" date="2019" name="Sci. Rep.">
        <title>Comparative genomics of chytrid fungi reveal insights into the obligate biotrophic and pathogenic lifestyle of Synchytrium endobioticum.</title>
        <authorList>
            <person name="van de Vossenberg B.T.L.H."/>
            <person name="Warris S."/>
            <person name="Nguyen H.D.T."/>
            <person name="van Gent-Pelzer M.P.E."/>
            <person name="Joly D.L."/>
            <person name="van de Geest H.C."/>
            <person name="Bonants P.J.M."/>
            <person name="Smith D.S."/>
            <person name="Levesque C.A."/>
            <person name="van der Lee T.A.J."/>
        </authorList>
    </citation>
    <scope>NUCLEOTIDE SEQUENCE [LARGE SCALE GENOMIC DNA]</scope>
    <source>
        <strain evidence="2 3">CBS 809.83</strain>
    </source>
</reference>
<sequence>MDELLRALLTNAAHHPDPDTLSTALAVADRIKDANDAQERSQLLTLETIKEENRAAALKIRDQELALQLMNSNNNNTNNNKSSNNSGELASSETSAHRAPLHMRQSHNHPHMPQHMDQHIDQQLPTSHSHSHSHSHPHTHPQSHSNNVAGGNGTTTTTTTTSSRTHQHMDHHSNNDWLNVAAAAGRQGDMVASLPPPPPQHYPSSQHPPLLSSQHQLHQQNPAYPGQYQLDPAGAGHSSTPSMRLGTAFVGPTQPPYTVLGPPGVWSVPPTATSAATGDDAFYALDTPSAATATATSHHFFPQPPHQHRHRHFLHPPPGNRPIPTTGAPLFGPHGQSMAPNPNNPNNNNNNNNSWTNSHHALLTFGIEDFGHGNAMPQFASFMEACAKGIATASEPHPQISVQVDDPADQGMHNTNNDNKTVPHHLITEEMQNRKLSSTHSGSDMQDVESPSSATASMSTGGGPRKKKNLVVEEDAHCRRCNTQIAVFLLHGDGQSLQVPHEIDVLCLSCAGVANPAAQDAVNDPSSSAANTVNIVPGSRKRTGPSRQAERAACDVCKRIVAIGAVRLSADPKDRDRDIEPEFEAEIICCSCRSKYALCTECGGGGKYRTGKWRPLGLFQPGRRTCKLPHVRIGATPIQFSEWLVPDTLDADLAKRSIILGDIEKAVPFMYYHRLAVPEVMELTPPNELATFEMLEARVAIRCKYLRDFVLNPSIEKSETVRRYFGAAWIEKVSRHKKDKSKKQQQQQNLSTTADEGKMPTSQSMMVAMITVWWDMRSGCLRLSALQALNTEFTSGSLVFRLTRHVLERIVRDQKQIADENPHRLFPPIEVLGLPVFEEFARLPGVQQTLERLGFSDLNDFEKSHPELDRATVERALIDVGGLFGGQPKYSRAFYVGSVSTILAGPWGLEPVARRKKKSLGNREGTTASASTGREDT</sequence>
<feature type="region of interest" description="Disordered" evidence="1">
    <location>
        <begin position="397"/>
        <end position="421"/>
    </location>
</feature>
<feature type="compositionally biased region" description="Low complexity" evidence="1">
    <location>
        <begin position="340"/>
        <end position="353"/>
    </location>
</feature>
<feature type="region of interest" description="Disordered" evidence="1">
    <location>
        <begin position="331"/>
        <end position="355"/>
    </location>
</feature>
<keyword evidence="3" id="KW-1185">Reference proteome</keyword>
<feature type="compositionally biased region" description="Polar residues" evidence="1">
    <location>
        <begin position="924"/>
        <end position="937"/>
    </location>
</feature>
<feature type="region of interest" description="Disordered" evidence="1">
    <location>
        <begin position="189"/>
        <end position="217"/>
    </location>
</feature>
<feature type="region of interest" description="Disordered" evidence="1">
    <location>
        <begin position="520"/>
        <end position="547"/>
    </location>
</feature>
<feature type="compositionally biased region" description="Low complexity" evidence="1">
    <location>
        <begin position="71"/>
        <end position="86"/>
    </location>
</feature>